<evidence type="ECO:0000313" key="2">
    <source>
        <dbReference type="Proteomes" id="UP000653454"/>
    </source>
</evidence>
<dbReference type="Proteomes" id="UP000653454">
    <property type="component" value="Unassembled WGS sequence"/>
</dbReference>
<accession>A0A8S4FX40</accession>
<dbReference type="EMBL" id="CAJHNJ030000052">
    <property type="protein sequence ID" value="CAG9132689.1"/>
    <property type="molecule type" value="Genomic_DNA"/>
</dbReference>
<keyword evidence="2" id="KW-1185">Reference proteome</keyword>
<evidence type="ECO:0000313" key="1">
    <source>
        <dbReference type="EMBL" id="CAG9132689.1"/>
    </source>
</evidence>
<sequence>MTGKQPGSEGGWGRGLWELEAVIKAAPQPRLQTRPPRSSYTASLLPTCIDLRSRNGQEGDISDEFR</sequence>
<organism evidence="1 2">
    <name type="scientific">Plutella xylostella</name>
    <name type="common">Diamondback moth</name>
    <name type="synonym">Plutella maculipennis</name>
    <dbReference type="NCBI Taxonomy" id="51655"/>
    <lineage>
        <taxon>Eukaryota</taxon>
        <taxon>Metazoa</taxon>
        <taxon>Ecdysozoa</taxon>
        <taxon>Arthropoda</taxon>
        <taxon>Hexapoda</taxon>
        <taxon>Insecta</taxon>
        <taxon>Pterygota</taxon>
        <taxon>Neoptera</taxon>
        <taxon>Endopterygota</taxon>
        <taxon>Lepidoptera</taxon>
        <taxon>Glossata</taxon>
        <taxon>Ditrysia</taxon>
        <taxon>Yponomeutoidea</taxon>
        <taxon>Plutellidae</taxon>
        <taxon>Plutella</taxon>
    </lineage>
</organism>
<reference evidence="1" key="1">
    <citation type="submission" date="2020-11" db="EMBL/GenBank/DDBJ databases">
        <authorList>
            <person name="Whiteford S."/>
        </authorList>
    </citation>
    <scope>NUCLEOTIDE SEQUENCE</scope>
</reference>
<protein>
    <submittedName>
        <fullName evidence="1">(diamondback moth) hypothetical protein</fullName>
    </submittedName>
</protein>
<name>A0A8S4FX40_PLUXY</name>
<comment type="caution">
    <text evidence="1">The sequence shown here is derived from an EMBL/GenBank/DDBJ whole genome shotgun (WGS) entry which is preliminary data.</text>
</comment>
<dbReference type="AlphaFoldDB" id="A0A8S4FX40"/>
<gene>
    <name evidence="1" type="ORF">PLXY2_LOCUS11009</name>
</gene>
<proteinExistence type="predicted"/>